<dbReference type="InterPro" id="IPR038213">
    <property type="entry name" value="IFI6/IFI27-like_sf"/>
</dbReference>
<proteinExistence type="inferred from homology"/>
<organism evidence="8 9">
    <name type="scientific">Candidula unifasciata</name>
    <dbReference type="NCBI Taxonomy" id="100452"/>
    <lineage>
        <taxon>Eukaryota</taxon>
        <taxon>Metazoa</taxon>
        <taxon>Spiralia</taxon>
        <taxon>Lophotrochozoa</taxon>
        <taxon>Mollusca</taxon>
        <taxon>Gastropoda</taxon>
        <taxon>Heterobranchia</taxon>
        <taxon>Euthyneura</taxon>
        <taxon>Panpulmonata</taxon>
        <taxon>Eupulmonata</taxon>
        <taxon>Stylommatophora</taxon>
        <taxon>Helicina</taxon>
        <taxon>Helicoidea</taxon>
        <taxon>Geomitridae</taxon>
        <taxon>Candidula</taxon>
    </lineage>
</organism>
<feature type="transmembrane region" description="Helical" evidence="6">
    <location>
        <begin position="31"/>
        <end position="57"/>
    </location>
</feature>
<evidence type="ECO:0000256" key="5">
    <source>
        <dbReference type="ARBA" id="ARBA00023136"/>
    </source>
</evidence>
<evidence type="ECO:0000256" key="7">
    <source>
        <dbReference type="SAM" id="SignalP"/>
    </source>
</evidence>
<dbReference type="EMBL" id="CAJHNH020002331">
    <property type="protein sequence ID" value="CAG5126330.1"/>
    <property type="molecule type" value="Genomic_DNA"/>
</dbReference>
<feature type="signal peptide" evidence="7">
    <location>
        <begin position="1"/>
        <end position="21"/>
    </location>
</feature>
<gene>
    <name evidence="8" type="ORF">CUNI_LOCUS11888</name>
</gene>
<evidence type="ECO:0000313" key="8">
    <source>
        <dbReference type="EMBL" id="CAG5126330.1"/>
    </source>
</evidence>
<dbReference type="Proteomes" id="UP000678393">
    <property type="component" value="Unassembled WGS sequence"/>
</dbReference>
<dbReference type="Gene3D" id="6.10.110.10">
    <property type="match status" value="1"/>
</dbReference>
<keyword evidence="3 6" id="KW-0812">Transmembrane</keyword>
<keyword evidence="7" id="KW-0732">Signal</keyword>
<dbReference type="InterPro" id="IPR009311">
    <property type="entry name" value="IFI6/IFI27-like"/>
</dbReference>
<keyword evidence="9" id="KW-1185">Reference proteome</keyword>
<comment type="caution">
    <text evidence="8">The sequence shown here is derived from an EMBL/GenBank/DDBJ whole genome shotgun (WGS) entry which is preliminary data.</text>
</comment>
<comment type="similarity">
    <text evidence="2">Belongs to the IFI6/IFI27 family.</text>
</comment>
<accession>A0A8S3ZEV7</accession>
<evidence type="ECO:0000256" key="4">
    <source>
        <dbReference type="ARBA" id="ARBA00022989"/>
    </source>
</evidence>
<name>A0A8S3ZEV7_9EUPU</name>
<comment type="subcellular location">
    <subcellularLocation>
        <location evidence="1">Membrane</location>
        <topology evidence="1">Multi-pass membrane protein</topology>
    </subcellularLocation>
</comment>
<evidence type="ECO:0000256" key="1">
    <source>
        <dbReference type="ARBA" id="ARBA00004141"/>
    </source>
</evidence>
<dbReference type="GO" id="GO:0016020">
    <property type="term" value="C:membrane"/>
    <property type="evidence" value="ECO:0007669"/>
    <property type="project" value="UniProtKB-SubCell"/>
</dbReference>
<keyword evidence="5 6" id="KW-0472">Membrane</keyword>
<evidence type="ECO:0000313" key="9">
    <source>
        <dbReference type="Proteomes" id="UP000678393"/>
    </source>
</evidence>
<feature type="chain" id="PRO_5035745821" evidence="7">
    <location>
        <begin position="22"/>
        <end position="123"/>
    </location>
</feature>
<protein>
    <submittedName>
        <fullName evidence="8">Uncharacterized protein</fullName>
    </submittedName>
</protein>
<reference evidence="8" key="1">
    <citation type="submission" date="2021-04" db="EMBL/GenBank/DDBJ databases">
        <authorList>
            <consortium name="Molecular Ecology Group"/>
        </authorList>
    </citation>
    <scope>NUCLEOTIDE SEQUENCE</scope>
</reference>
<dbReference type="AlphaFoldDB" id="A0A8S3ZEV7"/>
<sequence length="123" mass="11533">MAKLTGFVYMLLLLAAQPLVAQCQLLEIAGAVGGAAIVAVGAPVILGAAGFGAGGIAAGSLGAKLMSAAYTAKLGVGVVSALQSAGAAGLGVFSYFAGAAAGAGAGHYAGSYAGGNKDERGKC</sequence>
<evidence type="ECO:0000256" key="6">
    <source>
        <dbReference type="SAM" id="Phobius"/>
    </source>
</evidence>
<evidence type="ECO:0000256" key="2">
    <source>
        <dbReference type="ARBA" id="ARBA00007262"/>
    </source>
</evidence>
<keyword evidence="4 6" id="KW-1133">Transmembrane helix</keyword>
<dbReference type="Pfam" id="PF06140">
    <property type="entry name" value="Ifi-6-16"/>
    <property type="match status" value="1"/>
</dbReference>
<evidence type="ECO:0000256" key="3">
    <source>
        <dbReference type="ARBA" id="ARBA00022692"/>
    </source>
</evidence>